<feature type="region of interest" description="Disordered" evidence="7">
    <location>
        <begin position="209"/>
        <end position="229"/>
    </location>
</feature>
<dbReference type="Ensembl" id="ENSPNAT00000052087.1">
    <property type="protein sequence ID" value="ENSPNAP00000069527.1"/>
    <property type="gene ID" value="ENSPNAG00000033036.1"/>
</dbReference>
<feature type="compositionally biased region" description="Polar residues" evidence="7">
    <location>
        <begin position="316"/>
        <end position="329"/>
    </location>
</feature>
<dbReference type="GO" id="GO:0005737">
    <property type="term" value="C:cytoplasm"/>
    <property type="evidence" value="ECO:0007669"/>
    <property type="project" value="UniProtKB-SubCell"/>
</dbReference>
<dbReference type="SUPFAM" id="SSF90229">
    <property type="entry name" value="CCCH zinc finger"/>
    <property type="match status" value="2"/>
</dbReference>
<keyword evidence="2 6" id="KW-0677">Repeat</keyword>
<dbReference type="FunFam" id="4.10.1000.10:FF:000002">
    <property type="entry name" value="Zinc finger protein 36, C3H1 type-like 1"/>
    <property type="match status" value="1"/>
</dbReference>
<feature type="region of interest" description="Disordered" evidence="7">
    <location>
        <begin position="293"/>
        <end position="341"/>
    </location>
</feature>
<evidence type="ECO:0000256" key="4">
    <source>
        <dbReference type="ARBA" id="ARBA00022833"/>
    </source>
</evidence>
<reference evidence="9" key="2">
    <citation type="submission" date="2025-08" db="UniProtKB">
        <authorList>
            <consortium name="Ensembl"/>
        </authorList>
    </citation>
    <scope>IDENTIFICATION</scope>
</reference>
<dbReference type="PANTHER" id="PTHR12547:SF18">
    <property type="entry name" value="PROTEIN TIS11"/>
    <property type="match status" value="1"/>
</dbReference>
<keyword evidence="4 5" id="KW-0862">Zinc</keyword>
<reference evidence="9" key="3">
    <citation type="submission" date="2025-09" db="UniProtKB">
        <authorList>
            <consortium name="Ensembl"/>
        </authorList>
    </citation>
    <scope>IDENTIFICATION</scope>
</reference>
<dbReference type="GeneID" id="108433963"/>
<dbReference type="AlphaFoldDB" id="A0AAR2L4F9"/>
<keyword evidence="6" id="KW-0963">Cytoplasm</keyword>
<dbReference type="GO" id="GO:0035925">
    <property type="term" value="F:mRNA 3'-UTR AU-rich region binding"/>
    <property type="evidence" value="ECO:0007669"/>
    <property type="project" value="UniProtKB-UniRule"/>
</dbReference>
<dbReference type="GO" id="GO:0005634">
    <property type="term" value="C:nucleus"/>
    <property type="evidence" value="ECO:0007669"/>
    <property type="project" value="UniProtKB-SubCell"/>
</dbReference>
<dbReference type="InterPro" id="IPR036855">
    <property type="entry name" value="Znf_CCCH_sf"/>
</dbReference>
<dbReference type="Pfam" id="PF00642">
    <property type="entry name" value="zf-CCCH"/>
    <property type="match status" value="2"/>
</dbReference>
<dbReference type="GeneTree" id="ENSGT00940000155076"/>
<dbReference type="GO" id="GO:0061158">
    <property type="term" value="P:3'-UTR-mediated mRNA destabilization"/>
    <property type="evidence" value="ECO:0007669"/>
    <property type="project" value="UniProtKB-UniRule"/>
</dbReference>
<keyword evidence="10" id="KW-1185">Reference proteome</keyword>
<protein>
    <recommendedName>
        <fullName evidence="6">mRNA decay activator protein ZFP36</fullName>
    </recommendedName>
    <alternativeName>
        <fullName evidence="6">Zinc finger protein 36</fullName>
    </alternativeName>
</protein>
<accession>A0AAR2L4F9</accession>
<name>A0AAR2L4F9_PYGNA</name>
<evidence type="ECO:0000256" key="6">
    <source>
        <dbReference type="RuleBase" id="RU369014"/>
    </source>
</evidence>
<dbReference type="Gene3D" id="4.10.1000.10">
    <property type="entry name" value="Zinc finger, CCCH-type"/>
    <property type="match status" value="2"/>
</dbReference>
<dbReference type="PANTHER" id="PTHR12547">
    <property type="entry name" value="CCCH ZINC FINGER/TIS11-RELATED"/>
    <property type="match status" value="1"/>
</dbReference>
<comment type="function">
    <text evidence="6">Zinc-finger RNA-binding protein that destabilizes several cytoplasmic AU-rich element (ARE)-containing mRNA transcripts by promoting their poly(A) tail removal or deadenylation, and hence provide a mechanism for attenuating protein synthesis. Acts as a 3'-untranslated region (UTR) ARE mRNA-binding adapter protein to communicate signaling events to the mRNA decay machinery. Functions by recruiting the CCR4-NOT deadenylase complex and probably other components of the cytoplasmic RNA decay machinery to the bound ARE-containing mRNAs, and hence promotes ARE-mediated mRNA deadenylation and decay processes. Binds to 3'-UTR ARE of numerous mRNAs.</text>
</comment>
<keyword evidence="6" id="KW-0687">Ribonucleoprotein</keyword>
<comment type="subunit">
    <text evidence="6">Associates with the cytoplasmic CCR4-NOT deadenylase complex to trigger ARE-containing mRNA deadenylation and decay processes.</text>
</comment>
<dbReference type="InterPro" id="IPR045877">
    <property type="entry name" value="ZFP36-like"/>
</dbReference>
<dbReference type="GO" id="GO:1990904">
    <property type="term" value="C:ribonucleoprotein complex"/>
    <property type="evidence" value="ECO:0007669"/>
    <property type="project" value="UniProtKB-KW"/>
</dbReference>
<sequence length="412" mass="44170">MPSYAFNQFVDVDDVLCKQLLGLDIREPPNSLALPASGGGYKKLGNSCPLASSSGTISEARSLASHNWAQHKETSTSSRWNKMAFWSERAISMVEGDTRGLGWASIKPILDKPVAMSSTVSLPTSAPSLSTAATTTSSRYKTELCRTFTESGMCKYGIKCQFAHGAEELQDINRHPKYKTELCRTFHSIGFCPYGIRCHFVHNNEDDHAHAHAWPRPRPQPQPQASVAATQRPPLLKHSFSFPGFPSAFQPLEPPLAQSSLFWVPSASSASPPASTTLSDLLNLAFPEFSPGSSMDQGWESMPQFLPSPDSGCSHGEQTPTQSSSQIVPSQPEGCPRRSPTCGVSLGSRSLSLTSLSDHEGGCSSSASSLSGSDSSSAFDGACRRLPIFSQLSVPDDGFCSEGSVSSASFFM</sequence>
<evidence type="ECO:0000256" key="2">
    <source>
        <dbReference type="ARBA" id="ARBA00022737"/>
    </source>
</evidence>
<dbReference type="Proteomes" id="UP001501920">
    <property type="component" value="Chromosome 17"/>
</dbReference>
<comment type="subcellular location">
    <subcellularLocation>
        <location evidence="6">Nucleus</location>
    </subcellularLocation>
    <subcellularLocation>
        <location evidence="6">Cytoplasm</location>
    </subcellularLocation>
</comment>
<keyword evidence="1 5" id="KW-0479">Metal-binding</keyword>
<evidence type="ECO:0000256" key="3">
    <source>
        <dbReference type="ARBA" id="ARBA00022771"/>
    </source>
</evidence>
<dbReference type="SMART" id="SM00356">
    <property type="entry name" value="ZnF_C3H1"/>
    <property type="match status" value="2"/>
</dbReference>
<reference evidence="9 10" key="1">
    <citation type="submission" date="2020-10" db="EMBL/GenBank/DDBJ databases">
        <title>Pygocentrus nattereri (red-bellied piranha) genome, fPygNat1, primary haplotype.</title>
        <authorList>
            <person name="Myers G."/>
            <person name="Meyer A."/>
            <person name="Karagic N."/>
            <person name="Pippel M."/>
            <person name="Winkler S."/>
            <person name="Tracey A."/>
            <person name="Wood J."/>
            <person name="Formenti G."/>
            <person name="Howe K."/>
            <person name="Fedrigo O."/>
            <person name="Jarvis E.D."/>
        </authorList>
    </citation>
    <scope>NUCLEOTIDE SEQUENCE [LARGE SCALE GENOMIC DNA]</scope>
</reference>
<evidence type="ECO:0000256" key="7">
    <source>
        <dbReference type="SAM" id="MobiDB-lite"/>
    </source>
</evidence>
<evidence type="ECO:0000259" key="8">
    <source>
        <dbReference type="PROSITE" id="PS50103"/>
    </source>
</evidence>
<feature type="zinc finger region" description="C3H1-type" evidence="5">
    <location>
        <begin position="139"/>
        <end position="167"/>
    </location>
</feature>
<dbReference type="FunFam" id="4.10.1000.10:FF:000001">
    <property type="entry name" value="zinc finger CCCH domain-containing protein 15-like"/>
    <property type="match status" value="1"/>
</dbReference>
<dbReference type="GO" id="GO:0008270">
    <property type="term" value="F:zinc ion binding"/>
    <property type="evidence" value="ECO:0007669"/>
    <property type="project" value="UniProtKB-KW"/>
</dbReference>
<feature type="domain" description="C3H1-type" evidence="8">
    <location>
        <begin position="177"/>
        <end position="205"/>
    </location>
</feature>
<evidence type="ECO:0000313" key="9">
    <source>
        <dbReference type="Ensembl" id="ENSPNAP00000069527.1"/>
    </source>
</evidence>
<dbReference type="InterPro" id="IPR000571">
    <property type="entry name" value="Znf_CCCH"/>
</dbReference>
<feature type="zinc finger region" description="C3H1-type" evidence="5">
    <location>
        <begin position="177"/>
        <end position="205"/>
    </location>
</feature>
<evidence type="ECO:0000256" key="1">
    <source>
        <dbReference type="ARBA" id="ARBA00022723"/>
    </source>
</evidence>
<proteinExistence type="predicted"/>
<evidence type="ECO:0000256" key="5">
    <source>
        <dbReference type="PROSITE-ProRule" id="PRU00723"/>
    </source>
</evidence>
<feature type="domain" description="C3H1-type" evidence="8">
    <location>
        <begin position="139"/>
        <end position="167"/>
    </location>
</feature>
<organism evidence="9 10">
    <name type="scientific">Pygocentrus nattereri</name>
    <name type="common">Red-bellied piranha</name>
    <dbReference type="NCBI Taxonomy" id="42514"/>
    <lineage>
        <taxon>Eukaryota</taxon>
        <taxon>Metazoa</taxon>
        <taxon>Chordata</taxon>
        <taxon>Craniata</taxon>
        <taxon>Vertebrata</taxon>
        <taxon>Euteleostomi</taxon>
        <taxon>Actinopterygii</taxon>
        <taxon>Neopterygii</taxon>
        <taxon>Teleostei</taxon>
        <taxon>Ostariophysi</taxon>
        <taxon>Characiformes</taxon>
        <taxon>Characoidei</taxon>
        <taxon>Pygocentrus</taxon>
    </lineage>
</organism>
<keyword evidence="3 5" id="KW-0863">Zinc-finger</keyword>
<dbReference type="GO" id="GO:1900153">
    <property type="term" value="P:positive regulation of nuclear-transcribed mRNA catabolic process, deadenylation-dependent decay"/>
    <property type="evidence" value="ECO:0007669"/>
    <property type="project" value="UniProtKB-UniRule"/>
</dbReference>
<evidence type="ECO:0000313" key="10">
    <source>
        <dbReference type="Proteomes" id="UP001501920"/>
    </source>
</evidence>
<keyword evidence="6" id="KW-0539">Nucleus</keyword>
<dbReference type="RefSeq" id="XP_017564357.1">
    <property type="nucleotide sequence ID" value="XM_017708868.2"/>
</dbReference>
<dbReference type="PROSITE" id="PS50103">
    <property type="entry name" value="ZF_C3H1"/>
    <property type="match status" value="2"/>
</dbReference>